<dbReference type="GO" id="GO:0032549">
    <property type="term" value="F:ribonucleoside binding"/>
    <property type="evidence" value="ECO:0007669"/>
    <property type="project" value="InterPro"/>
</dbReference>
<dbReference type="InterPro" id="IPR015712">
    <property type="entry name" value="DNA-dir_RNA_pol_su2"/>
</dbReference>
<dbReference type="GO" id="GO:0003677">
    <property type="term" value="F:DNA binding"/>
    <property type="evidence" value="ECO:0007669"/>
    <property type="project" value="InterPro"/>
</dbReference>
<dbReference type="Gene3D" id="2.40.270.10">
    <property type="entry name" value="DNA-directed RNA polymerase, subunit 2, domain 6"/>
    <property type="match status" value="1"/>
</dbReference>
<dbReference type="EC" id="2.7.7.6" evidence="1"/>
<dbReference type="EMBL" id="BARW01042537">
    <property type="protein sequence ID" value="GAJ22921.1"/>
    <property type="molecule type" value="Genomic_DNA"/>
</dbReference>
<dbReference type="InterPro" id="IPR007120">
    <property type="entry name" value="DNA-dir_RNAP_su2_dom"/>
</dbReference>
<dbReference type="AlphaFoldDB" id="X1VWJ3"/>
<dbReference type="SUPFAM" id="SSF64484">
    <property type="entry name" value="beta and beta-prime subunits of DNA dependent RNA-polymerase"/>
    <property type="match status" value="1"/>
</dbReference>
<dbReference type="InterPro" id="IPR037033">
    <property type="entry name" value="DNA-dir_RNAP_su2_hyb_sf"/>
</dbReference>
<reference evidence="7" key="1">
    <citation type="journal article" date="2014" name="Front. Microbiol.">
        <title>High frequency of phylogenetically diverse reductive dehalogenase-homologous genes in deep subseafloor sedimentary metagenomes.</title>
        <authorList>
            <person name="Kawai M."/>
            <person name="Futagami T."/>
            <person name="Toyoda A."/>
            <person name="Takaki Y."/>
            <person name="Nishi S."/>
            <person name="Hori S."/>
            <person name="Arai W."/>
            <person name="Tsubouchi T."/>
            <person name="Morono Y."/>
            <person name="Uchiyama I."/>
            <person name="Ito T."/>
            <person name="Fujiyama A."/>
            <person name="Inagaki F."/>
            <person name="Takami H."/>
        </authorList>
    </citation>
    <scope>NUCLEOTIDE SEQUENCE</scope>
    <source>
        <strain evidence="7">Expedition CK06-06</strain>
    </source>
</reference>
<gene>
    <name evidence="7" type="ORF">S12H4_62974</name>
</gene>
<evidence type="ECO:0000259" key="6">
    <source>
        <dbReference type="Pfam" id="PF00562"/>
    </source>
</evidence>
<keyword evidence="4" id="KW-0548">Nucleotidyltransferase</keyword>
<organism evidence="7">
    <name type="scientific">marine sediment metagenome</name>
    <dbReference type="NCBI Taxonomy" id="412755"/>
    <lineage>
        <taxon>unclassified sequences</taxon>
        <taxon>metagenomes</taxon>
        <taxon>ecological metagenomes</taxon>
    </lineage>
</organism>
<dbReference type="GO" id="GO:0006351">
    <property type="term" value="P:DNA-templated transcription"/>
    <property type="evidence" value="ECO:0007669"/>
    <property type="project" value="InterPro"/>
</dbReference>
<dbReference type="PANTHER" id="PTHR20856">
    <property type="entry name" value="DNA-DIRECTED RNA POLYMERASE I SUBUNIT 2"/>
    <property type="match status" value="1"/>
</dbReference>
<feature type="domain" description="DNA-directed RNA polymerase subunit 2 hybrid-binding" evidence="6">
    <location>
        <begin position="1"/>
        <end position="58"/>
    </location>
</feature>
<keyword evidence="3" id="KW-0808">Transferase</keyword>
<evidence type="ECO:0000256" key="4">
    <source>
        <dbReference type="ARBA" id="ARBA00022695"/>
    </source>
</evidence>
<accession>X1VWJ3</accession>
<evidence type="ECO:0000256" key="1">
    <source>
        <dbReference type="ARBA" id="ARBA00012418"/>
    </source>
</evidence>
<proteinExistence type="predicted"/>
<sequence>GRHGNKGVIARILPVEDMPFLPDGTPLDIVLNPIGVPSRMNLGQIFEAHLGWAANELGFK</sequence>
<feature type="non-terminal residue" evidence="7">
    <location>
        <position position="1"/>
    </location>
</feature>
<evidence type="ECO:0000256" key="3">
    <source>
        <dbReference type="ARBA" id="ARBA00022679"/>
    </source>
</evidence>
<evidence type="ECO:0000256" key="5">
    <source>
        <dbReference type="ARBA" id="ARBA00023163"/>
    </source>
</evidence>
<comment type="caution">
    <text evidence="7">The sequence shown here is derived from an EMBL/GenBank/DDBJ whole genome shotgun (WGS) entry which is preliminary data.</text>
</comment>
<dbReference type="GO" id="GO:0000428">
    <property type="term" value="C:DNA-directed RNA polymerase complex"/>
    <property type="evidence" value="ECO:0007669"/>
    <property type="project" value="UniProtKB-KW"/>
</dbReference>
<dbReference type="Pfam" id="PF00562">
    <property type="entry name" value="RNA_pol_Rpb2_6"/>
    <property type="match status" value="1"/>
</dbReference>
<evidence type="ECO:0000313" key="7">
    <source>
        <dbReference type="EMBL" id="GAJ22921.1"/>
    </source>
</evidence>
<dbReference type="GO" id="GO:0003899">
    <property type="term" value="F:DNA-directed RNA polymerase activity"/>
    <property type="evidence" value="ECO:0007669"/>
    <property type="project" value="UniProtKB-EC"/>
</dbReference>
<protein>
    <recommendedName>
        <fullName evidence="1">DNA-directed RNA polymerase</fullName>
        <ecNumber evidence="1">2.7.7.6</ecNumber>
    </recommendedName>
</protein>
<name>X1VWJ3_9ZZZZ</name>
<evidence type="ECO:0000256" key="2">
    <source>
        <dbReference type="ARBA" id="ARBA00022478"/>
    </source>
</evidence>
<keyword evidence="2" id="KW-0240">DNA-directed RNA polymerase</keyword>
<feature type="non-terminal residue" evidence="7">
    <location>
        <position position="60"/>
    </location>
</feature>
<keyword evidence="5" id="KW-0804">Transcription</keyword>